<evidence type="ECO:0000313" key="2">
    <source>
        <dbReference type="EMBL" id="MCV2864386.1"/>
    </source>
</evidence>
<feature type="compositionally biased region" description="Basic and acidic residues" evidence="1">
    <location>
        <begin position="29"/>
        <end position="41"/>
    </location>
</feature>
<feature type="compositionally biased region" description="Low complexity" evidence="1">
    <location>
        <begin position="42"/>
        <end position="65"/>
    </location>
</feature>
<reference evidence="2 3" key="1">
    <citation type="submission" date="2022-10" db="EMBL/GenBank/DDBJ databases">
        <title>Defluviimonas sp. nov., isolated from ocean surface water.</title>
        <authorList>
            <person name="He W."/>
            <person name="Wang L."/>
            <person name="Zhang D.-F."/>
        </authorList>
    </citation>
    <scope>NUCLEOTIDE SEQUENCE [LARGE SCALE GENOMIC DNA]</scope>
    <source>
        <strain evidence="2 3">WL0075</strain>
    </source>
</reference>
<sequence>MTPETNKLTNVADKIKTVNAAWDKAPSGTKKDAALKHRQADETAQNANDAADAHNSLDAAPHALA</sequence>
<protein>
    <submittedName>
        <fullName evidence="2">Uncharacterized protein</fullName>
    </submittedName>
</protein>
<accession>A0ABT2YZT0</accession>
<evidence type="ECO:0000313" key="3">
    <source>
        <dbReference type="Proteomes" id="UP001652503"/>
    </source>
</evidence>
<name>A0ABT2YZT0_9RHOB</name>
<comment type="caution">
    <text evidence="2">The sequence shown here is derived from an EMBL/GenBank/DDBJ whole genome shotgun (WGS) entry which is preliminary data.</text>
</comment>
<keyword evidence="3" id="KW-1185">Reference proteome</keyword>
<evidence type="ECO:0000256" key="1">
    <source>
        <dbReference type="SAM" id="MobiDB-lite"/>
    </source>
</evidence>
<feature type="region of interest" description="Disordered" evidence="1">
    <location>
        <begin position="22"/>
        <end position="65"/>
    </location>
</feature>
<dbReference type="EMBL" id="JAOWLA010000005">
    <property type="protein sequence ID" value="MCV2864386.1"/>
    <property type="molecule type" value="Genomic_DNA"/>
</dbReference>
<dbReference type="RefSeq" id="WP_263720906.1">
    <property type="nucleotide sequence ID" value="NZ_JAOWLA010000005.1"/>
</dbReference>
<proteinExistence type="predicted"/>
<organism evidence="2 3">
    <name type="scientific">Albidovulum sediminicola</name>
    <dbReference type="NCBI Taxonomy" id="2984331"/>
    <lineage>
        <taxon>Bacteria</taxon>
        <taxon>Pseudomonadati</taxon>
        <taxon>Pseudomonadota</taxon>
        <taxon>Alphaproteobacteria</taxon>
        <taxon>Rhodobacterales</taxon>
        <taxon>Paracoccaceae</taxon>
        <taxon>Albidovulum</taxon>
    </lineage>
</organism>
<gene>
    <name evidence="2" type="ORF">OE647_06485</name>
</gene>
<dbReference type="Proteomes" id="UP001652503">
    <property type="component" value="Unassembled WGS sequence"/>
</dbReference>